<name>A0A485KES9_9STRA</name>
<accession>A0A485KES9</accession>
<sequence length="519" mass="57991">MNRGTLFPPTGFAQHLCRLLVCALVILADDVRPIKIGQNDRIVIVGGGPAGIHYATLLAQKGFTNITILEASNQIGGKTKTVMDPLGFPHELGTCYAHALYTPVFDLLNQYDPTNTLVPFMPTIKGHTWINRDGQPTIDYNKYILQLAMNAVGPKPLPELIATVNATFSAYIALHNSIFGVYDYGLPPQPSDWSRISMSGFDFLVQNKLQAIEGFFRFVFQQQGYGSLENTPAFYMLWWAHPDMVRARQVADSQGKPWVWMLSKGYISLWQQIIQAYSDQIQVQLNTRVIQITRRPRPISFTVYRNNGTPDVVYGDHFVSAVDLSRGEVLPTDLQKVEKPLYKSEDLASAFIVTVFESDASSKESVSQWWPARGVGNAQGRLQLTRNSRLALFDPFPAHGAPIDPLPTDWGVNATGRQTRVGYQFYNRLVQPTDGATAQKQLLTDAAAANLTNAKIKAQVVHNYFPRYSQTQLENGVPWSVWDVQGRLGTTWIGSSVSFESILDVVTYNNQLIQRVVMT</sequence>
<organism evidence="4 5">
    <name type="scientific">Aphanomyces stellatus</name>
    <dbReference type="NCBI Taxonomy" id="120398"/>
    <lineage>
        <taxon>Eukaryota</taxon>
        <taxon>Sar</taxon>
        <taxon>Stramenopiles</taxon>
        <taxon>Oomycota</taxon>
        <taxon>Saprolegniomycetes</taxon>
        <taxon>Saprolegniales</taxon>
        <taxon>Verrucalvaceae</taxon>
        <taxon>Aphanomyces</taxon>
    </lineage>
</organism>
<dbReference type="Gene3D" id="1.10.405.20">
    <property type="match status" value="1"/>
</dbReference>
<evidence type="ECO:0000256" key="1">
    <source>
        <dbReference type="SAM" id="SignalP"/>
    </source>
</evidence>
<dbReference type="OrthoDB" id="63543at2759"/>
<keyword evidence="1" id="KW-0732">Signal</keyword>
<dbReference type="PANTHER" id="PTHR10742">
    <property type="entry name" value="FLAVIN MONOAMINE OXIDASE"/>
    <property type="match status" value="1"/>
</dbReference>
<reference evidence="4 5" key="1">
    <citation type="submission" date="2019-03" db="EMBL/GenBank/DDBJ databases">
        <authorList>
            <person name="Gaulin E."/>
            <person name="Dumas B."/>
        </authorList>
    </citation>
    <scope>NUCLEOTIDE SEQUENCE [LARGE SCALE GENOMIC DNA]</scope>
    <source>
        <strain evidence="4">CBS 568.67</strain>
    </source>
</reference>
<evidence type="ECO:0000313" key="4">
    <source>
        <dbReference type="EMBL" id="VFT80436.1"/>
    </source>
</evidence>
<dbReference type="GO" id="GO:0016491">
    <property type="term" value="F:oxidoreductase activity"/>
    <property type="evidence" value="ECO:0007669"/>
    <property type="project" value="InterPro"/>
</dbReference>
<dbReference type="SUPFAM" id="SSF51905">
    <property type="entry name" value="FAD/NAD(P)-binding domain"/>
    <property type="match status" value="1"/>
</dbReference>
<gene>
    <name evidence="4" type="primary">Aste57867_3264</name>
    <name evidence="3" type="ORF">As57867_003254</name>
    <name evidence="4" type="ORF">ASTE57867_3264</name>
</gene>
<feature type="domain" description="Amine oxidase" evidence="2">
    <location>
        <begin position="50"/>
        <end position="326"/>
    </location>
</feature>
<reference evidence="3" key="2">
    <citation type="submission" date="2019-06" db="EMBL/GenBank/DDBJ databases">
        <title>Genomics analysis of Aphanomyces spp. identifies a new class of oomycete effector associated with host adaptation.</title>
        <authorList>
            <person name="Gaulin E."/>
        </authorList>
    </citation>
    <scope>NUCLEOTIDE SEQUENCE</scope>
    <source>
        <strain evidence="3">CBS 578.67</strain>
    </source>
</reference>
<dbReference type="Proteomes" id="UP000332933">
    <property type="component" value="Unassembled WGS sequence"/>
</dbReference>
<evidence type="ECO:0000313" key="5">
    <source>
        <dbReference type="Proteomes" id="UP000332933"/>
    </source>
</evidence>
<dbReference type="Pfam" id="PF01593">
    <property type="entry name" value="Amino_oxidase"/>
    <property type="match status" value="1"/>
</dbReference>
<dbReference type="InterPro" id="IPR050281">
    <property type="entry name" value="Flavin_monoamine_oxidase"/>
</dbReference>
<evidence type="ECO:0000259" key="2">
    <source>
        <dbReference type="Pfam" id="PF01593"/>
    </source>
</evidence>
<keyword evidence="5" id="KW-1185">Reference proteome</keyword>
<dbReference type="Gene3D" id="3.30.70.1990">
    <property type="match status" value="1"/>
</dbReference>
<feature type="chain" id="PRO_5033436775" evidence="1">
    <location>
        <begin position="34"/>
        <end position="519"/>
    </location>
</feature>
<dbReference type="EMBL" id="CAADRA010000540">
    <property type="protein sequence ID" value="VFT80436.1"/>
    <property type="molecule type" value="Genomic_DNA"/>
</dbReference>
<dbReference type="InterPro" id="IPR002937">
    <property type="entry name" value="Amino_oxidase"/>
</dbReference>
<dbReference type="PRINTS" id="PR00419">
    <property type="entry name" value="ADXRDTASE"/>
</dbReference>
<dbReference type="AlphaFoldDB" id="A0A485KES9"/>
<proteinExistence type="predicted"/>
<dbReference type="EMBL" id="VJMH01000540">
    <property type="protein sequence ID" value="KAF0715637.1"/>
    <property type="molecule type" value="Genomic_DNA"/>
</dbReference>
<dbReference type="InterPro" id="IPR036188">
    <property type="entry name" value="FAD/NAD-bd_sf"/>
</dbReference>
<dbReference type="Gene3D" id="3.50.50.60">
    <property type="entry name" value="FAD/NAD(P)-binding domain"/>
    <property type="match status" value="1"/>
</dbReference>
<protein>
    <submittedName>
        <fullName evidence="4">Aste57867_3264 protein</fullName>
    </submittedName>
</protein>
<feature type="signal peptide" evidence="1">
    <location>
        <begin position="1"/>
        <end position="33"/>
    </location>
</feature>
<dbReference type="PANTHER" id="PTHR10742:SF410">
    <property type="entry name" value="LYSINE-SPECIFIC HISTONE DEMETHYLASE 2"/>
    <property type="match status" value="1"/>
</dbReference>
<evidence type="ECO:0000313" key="3">
    <source>
        <dbReference type="EMBL" id="KAF0715637.1"/>
    </source>
</evidence>